<proteinExistence type="predicted"/>
<name>A0A4C1TKN3_EUMVA</name>
<reference evidence="2 3" key="1">
    <citation type="journal article" date="2019" name="Commun. Biol.">
        <title>The bagworm genome reveals a unique fibroin gene that provides high tensile strength.</title>
        <authorList>
            <person name="Kono N."/>
            <person name="Nakamura H."/>
            <person name="Ohtoshi R."/>
            <person name="Tomita M."/>
            <person name="Numata K."/>
            <person name="Arakawa K."/>
        </authorList>
    </citation>
    <scope>NUCLEOTIDE SEQUENCE [LARGE SCALE GENOMIC DNA]</scope>
</reference>
<protein>
    <submittedName>
        <fullName evidence="2">Uncharacterized protein</fullName>
    </submittedName>
</protein>
<feature type="region of interest" description="Disordered" evidence="1">
    <location>
        <begin position="1"/>
        <end position="29"/>
    </location>
</feature>
<sequence length="100" mass="11271">MRGPMLRTGRQTTTERPVRPRGAAPTRGVRGIQLRTRICRVPNFDELYAGASSTCNALPASYNFCGLYARFDFYLVVGKKNRSSASRTRAPRVPYKPVYK</sequence>
<evidence type="ECO:0000313" key="2">
    <source>
        <dbReference type="EMBL" id="GBP14665.1"/>
    </source>
</evidence>
<evidence type="ECO:0000256" key="1">
    <source>
        <dbReference type="SAM" id="MobiDB-lite"/>
    </source>
</evidence>
<feature type="region of interest" description="Disordered" evidence="1">
    <location>
        <begin position="80"/>
        <end position="100"/>
    </location>
</feature>
<evidence type="ECO:0000313" key="3">
    <source>
        <dbReference type="Proteomes" id="UP000299102"/>
    </source>
</evidence>
<comment type="caution">
    <text evidence="2">The sequence shown here is derived from an EMBL/GenBank/DDBJ whole genome shotgun (WGS) entry which is preliminary data.</text>
</comment>
<gene>
    <name evidence="2" type="ORF">EVAR_9578_1</name>
</gene>
<accession>A0A4C1TKN3</accession>
<dbReference type="AlphaFoldDB" id="A0A4C1TKN3"/>
<organism evidence="2 3">
    <name type="scientific">Eumeta variegata</name>
    <name type="common">Bagworm moth</name>
    <name type="synonym">Eumeta japonica</name>
    <dbReference type="NCBI Taxonomy" id="151549"/>
    <lineage>
        <taxon>Eukaryota</taxon>
        <taxon>Metazoa</taxon>
        <taxon>Ecdysozoa</taxon>
        <taxon>Arthropoda</taxon>
        <taxon>Hexapoda</taxon>
        <taxon>Insecta</taxon>
        <taxon>Pterygota</taxon>
        <taxon>Neoptera</taxon>
        <taxon>Endopterygota</taxon>
        <taxon>Lepidoptera</taxon>
        <taxon>Glossata</taxon>
        <taxon>Ditrysia</taxon>
        <taxon>Tineoidea</taxon>
        <taxon>Psychidae</taxon>
        <taxon>Oiketicinae</taxon>
        <taxon>Eumeta</taxon>
    </lineage>
</organism>
<dbReference type="Proteomes" id="UP000299102">
    <property type="component" value="Unassembled WGS sequence"/>
</dbReference>
<keyword evidence="3" id="KW-1185">Reference proteome</keyword>
<dbReference type="EMBL" id="BGZK01000066">
    <property type="protein sequence ID" value="GBP14665.1"/>
    <property type="molecule type" value="Genomic_DNA"/>
</dbReference>